<gene>
    <name evidence="5" type="ORF">AXE65_11755</name>
</gene>
<feature type="domain" description="ABC-type uncharacterised transport system" evidence="3">
    <location>
        <begin position="174"/>
        <end position="468"/>
    </location>
</feature>
<organism evidence="5 6">
    <name type="scientific">Ventosimonas gracilis</name>
    <dbReference type="NCBI Taxonomy" id="1680762"/>
    <lineage>
        <taxon>Bacteria</taxon>
        <taxon>Pseudomonadati</taxon>
        <taxon>Pseudomonadota</taxon>
        <taxon>Gammaproteobacteria</taxon>
        <taxon>Pseudomonadales</taxon>
        <taxon>Ventosimonadaceae</taxon>
        <taxon>Ventosimonas</taxon>
    </lineage>
</organism>
<comment type="caution">
    <text evidence="5">The sequence shown here is derived from an EMBL/GenBank/DDBJ whole genome shotgun (WGS) entry which is preliminary data.</text>
</comment>
<dbReference type="RefSeq" id="WP_068388291.1">
    <property type="nucleotide sequence ID" value="NZ_LSZO01000066.1"/>
</dbReference>
<keyword evidence="2" id="KW-0472">Membrane</keyword>
<evidence type="ECO:0000256" key="1">
    <source>
        <dbReference type="SAM" id="Coils"/>
    </source>
</evidence>
<evidence type="ECO:0000313" key="6">
    <source>
        <dbReference type="Proteomes" id="UP000072660"/>
    </source>
</evidence>
<accession>A0A139SWP8</accession>
<evidence type="ECO:0000256" key="2">
    <source>
        <dbReference type="SAM" id="Phobius"/>
    </source>
</evidence>
<keyword evidence="2" id="KW-1133">Transmembrane helix</keyword>
<dbReference type="OrthoDB" id="9777219at2"/>
<dbReference type="InterPro" id="IPR055396">
    <property type="entry name" value="DUF7088"/>
</dbReference>
<keyword evidence="1" id="KW-0175">Coiled coil</keyword>
<dbReference type="Pfam" id="PF09822">
    <property type="entry name" value="ABC_transp_aux"/>
    <property type="match status" value="1"/>
</dbReference>
<evidence type="ECO:0000313" key="5">
    <source>
        <dbReference type="EMBL" id="KXU38860.1"/>
    </source>
</evidence>
<proteinExistence type="predicted"/>
<dbReference type="Proteomes" id="UP000072660">
    <property type="component" value="Unassembled WGS sequence"/>
</dbReference>
<reference evidence="5 6" key="1">
    <citation type="submission" date="2016-02" db="EMBL/GenBank/DDBJ databases">
        <authorList>
            <person name="Wen L."/>
            <person name="He K."/>
            <person name="Yang H."/>
        </authorList>
    </citation>
    <scope>NUCLEOTIDE SEQUENCE [LARGE SCALE GENOMIC DNA]</scope>
    <source>
        <strain evidence="5 6">CV58</strain>
    </source>
</reference>
<keyword evidence="6" id="KW-1185">Reference proteome</keyword>
<protein>
    <submittedName>
        <fullName evidence="5">ABC transporter</fullName>
    </submittedName>
</protein>
<dbReference type="Pfam" id="PF23357">
    <property type="entry name" value="DUF7088"/>
    <property type="match status" value="1"/>
</dbReference>
<evidence type="ECO:0000259" key="3">
    <source>
        <dbReference type="Pfam" id="PF09822"/>
    </source>
</evidence>
<sequence length="614" mass="67921">MKKLIYSSAGLALIAAVFLAFNLFITLALPDVRLDLTQQKLYSISPGTQQILKSIDEPINLYFFWSDKASRDIAPLRLYARRVKEMLQTYESKALGKIRLHIIDPAPFSEDEDRAAKFGLQGLPLGAGEQIYFGLAGTSALDETQVIPFFAPDQEAFLEYELSRLVQSLAQTQKPVVGVLSGLPIEGGFDPMRQAPTAPWYVMENLKQSFHIETLAADTKQIADNISVLLLVHPKNLSEPTLYAIDQFVLKGGKLLAFVDPYSEMERGMPMMAAPQGSDLPSLFKAWGLAMQPGKIIADASYAMTLSMSAGGTVRHAGWLNLPAERLDRDDVSLAGLNNITVASAGILSPLEGATTRFTPLLQSSTEAMPFDVARLALLQDPEEIIRELKPTGEQYSLAARIAGPAQSAFPDGIEGQKDGLKQSDNINLIVVADTDILSDRLWVQVRELFGQRLAQPWADNGSFAANALDNLSGSDALISVRSRGRAARPFTRVEALQREAEADFRAKEQALQQRLSETEQRLAELQQQQDPSKVFELSAEQKTALQQFIDQRIELRKDLREVRYQLNANIEALGRWLKLANILLMPLLISLAALLFVLRCRRKGKHCALKPAH</sequence>
<dbReference type="AlphaFoldDB" id="A0A139SWP8"/>
<feature type="transmembrane region" description="Helical" evidence="2">
    <location>
        <begin position="577"/>
        <end position="599"/>
    </location>
</feature>
<feature type="domain" description="DUF7088" evidence="4">
    <location>
        <begin position="38"/>
        <end position="137"/>
    </location>
</feature>
<dbReference type="EMBL" id="LSZO01000066">
    <property type="protein sequence ID" value="KXU38860.1"/>
    <property type="molecule type" value="Genomic_DNA"/>
</dbReference>
<dbReference type="InterPro" id="IPR019196">
    <property type="entry name" value="ABC_transp_unknown"/>
</dbReference>
<feature type="coiled-coil region" evidence="1">
    <location>
        <begin position="494"/>
        <end position="529"/>
    </location>
</feature>
<keyword evidence="2" id="KW-0812">Transmembrane</keyword>
<name>A0A139SWP8_9GAMM</name>
<evidence type="ECO:0000259" key="4">
    <source>
        <dbReference type="Pfam" id="PF23357"/>
    </source>
</evidence>